<dbReference type="RefSeq" id="WP_076399563.1">
    <property type="nucleotide sequence ID" value="NZ_FTOA01000002.1"/>
</dbReference>
<evidence type="ECO:0000313" key="2">
    <source>
        <dbReference type="Proteomes" id="UP000185678"/>
    </source>
</evidence>
<sequence>MSHSDAGNAGYGDAAVIDLAARREQRAIEREVAEILALAATVGAQLAALEVEQVFAFSADLIGMQGRAGAAAQVVALRP</sequence>
<proteinExistence type="predicted"/>
<dbReference type="Proteomes" id="UP000185678">
    <property type="component" value="Unassembled WGS sequence"/>
</dbReference>
<name>A0A1N7KFC3_9PROT</name>
<dbReference type="AlphaFoldDB" id="A0A1N7KFC3"/>
<protein>
    <submittedName>
        <fullName evidence="1">Uncharacterized protein</fullName>
    </submittedName>
</protein>
<reference evidence="1 2" key="1">
    <citation type="submission" date="2017-01" db="EMBL/GenBank/DDBJ databases">
        <authorList>
            <person name="Mah S.A."/>
            <person name="Swanson W.J."/>
            <person name="Moy G.W."/>
            <person name="Vacquier V.D."/>
        </authorList>
    </citation>
    <scope>NUCLEOTIDE SEQUENCE [LARGE SCALE GENOMIC DNA]</scope>
    <source>
        <strain evidence="1 2">DSM 11589</strain>
    </source>
</reference>
<accession>A0A1N7KFC3</accession>
<evidence type="ECO:0000313" key="1">
    <source>
        <dbReference type="EMBL" id="SIS60306.1"/>
    </source>
</evidence>
<keyword evidence="2" id="KW-1185">Reference proteome</keyword>
<dbReference type="EMBL" id="FTOA01000002">
    <property type="protein sequence ID" value="SIS60306.1"/>
    <property type="molecule type" value="Genomic_DNA"/>
</dbReference>
<gene>
    <name evidence="1" type="ORF">SAMN05421779_102750</name>
</gene>
<organism evidence="1 2">
    <name type="scientific">Insolitispirillum peregrinum</name>
    <dbReference type="NCBI Taxonomy" id="80876"/>
    <lineage>
        <taxon>Bacteria</taxon>
        <taxon>Pseudomonadati</taxon>
        <taxon>Pseudomonadota</taxon>
        <taxon>Alphaproteobacteria</taxon>
        <taxon>Rhodospirillales</taxon>
        <taxon>Novispirillaceae</taxon>
        <taxon>Insolitispirillum</taxon>
    </lineage>
</organism>